<accession>A0ABS8JGI0</accession>
<dbReference type="SMART" id="SM00448">
    <property type="entry name" value="REC"/>
    <property type="match status" value="1"/>
</dbReference>
<dbReference type="RefSeq" id="WP_255656406.1">
    <property type="nucleotide sequence ID" value="NZ_JAJGAK010000001.1"/>
</dbReference>
<comment type="caution">
    <text evidence="4">The sequence shown here is derived from an EMBL/GenBank/DDBJ whole genome shotgun (WGS) entry which is preliminary data.</text>
</comment>
<organism evidence="4 5">
    <name type="scientific">Noviluteimonas lactosilytica</name>
    <dbReference type="NCBI Taxonomy" id="2888523"/>
    <lineage>
        <taxon>Bacteria</taxon>
        <taxon>Pseudomonadati</taxon>
        <taxon>Pseudomonadota</taxon>
        <taxon>Gammaproteobacteria</taxon>
        <taxon>Lysobacterales</taxon>
        <taxon>Lysobacteraceae</taxon>
        <taxon>Noviluteimonas</taxon>
    </lineage>
</organism>
<proteinExistence type="predicted"/>
<dbReference type="InterPro" id="IPR001789">
    <property type="entry name" value="Sig_transdc_resp-reg_receiver"/>
</dbReference>
<dbReference type="EMBL" id="JAJGAK010000001">
    <property type="protein sequence ID" value="MCC8362712.1"/>
    <property type="molecule type" value="Genomic_DNA"/>
</dbReference>
<evidence type="ECO:0000313" key="5">
    <source>
        <dbReference type="Proteomes" id="UP001165293"/>
    </source>
</evidence>
<evidence type="ECO:0000313" key="4">
    <source>
        <dbReference type="EMBL" id="MCC8362712.1"/>
    </source>
</evidence>
<name>A0ABS8JGI0_9GAMM</name>
<dbReference type="PROSITE" id="PS50110">
    <property type="entry name" value="RESPONSE_REGULATORY"/>
    <property type="match status" value="1"/>
</dbReference>
<reference evidence="4" key="1">
    <citation type="submission" date="2021-10" db="EMBL/GenBank/DDBJ databases">
        <authorList>
            <person name="Lyu M."/>
            <person name="Wang X."/>
            <person name="Meng X."/>
            <person name="Xu K."/>
        </authorList>
    </citation>
    <scope>NUCLEOTIDE SEQUENCE</scope>
    <source>
        <strain evidence="4">A6</strain>
    </source>
</reference>
<dbReference type="InterPro" id="IPR050595">
    <property type="entry name" value="Bact_response_regulator"/>
</dbReference>
<dbReference type="PANTHER" id="PTHR44591:SF25">
    <property type="entry name" value="CHEMOTAXIS TWO-COMPONENT RESPONSE REGULATOR"/>
    <property type="match status" value="1"/>
</dbReference>
<keyword evidence="5" id="KW-1185">Reference proteome</keyword>
<evidence type="ECO:0000259" key="3">
    <source>
        <dbReference type="PROSITE" id="PS50110"/>
    </source>
</evidence>
<dbReference type="PANTHER" id="PTHR44591">
    <property type="entry name" value="STRESS RESPONSE REGULATOR PROTEIN 1"/>
    <property type="match status" value="1"/>
</dbReference>
<feature type="modified residue" description="4-aspartylphosphate" evidence="2">
    <location>
        <position position="54"/>
    </location>
</feature>
<dbReference type="SUPFAM" id="SSF52172">
    <property type="entry name" value="CheY-like"/>
    <property type="match status" value="1"/>
</dbReference>
<protein>
    <submittedName>
        <fullName evidence="4">Response regulator</fullName>
    </submittedName>
</protein>
<sequence length="123" mass="13125">MPGRTPVVAVVDDEPPVRRALQRLLRAAGFDVRLFASGADFMAHLEGIDCVILDLHLPGMSGFDVQDALASRGAQIPVVVLTGNDTPANRSRSLANGARAYLCKPVDDKVLLDALRPLTSALH</sequence>
<evidence type="ECO:0000256" key="2">
    <source>
        <dbReference type="PROSITE-ProRule" id="PRU00169"/>
    </source>
</evidence>
<dbReference type="Gene3D" id="3.40.50.2300">
    <property type="match status" value="1"/>
</dbReference>
<feature type="domain" description="Response regulatory" evidence="3">
    <location>
        <begin position="7"/>
        <end position="119"/>
    </location>
</feature>
<dbReference type="Proteomes" id="UP001165293">
    <property type="component" value="Unassembled WGS sequence"/>
</dbReference>
<gene>
    <name evidence="4" type="ORF">LK996_06440</name>
</gene>
<dbReference type="Pfam" id="PF00072">
    <property type="entry name" value="Response_reg"/>
    <property type="match status" value="1"/>
</dbReference>
<evidence type="ECO:0000256" key="1">
    <source>
        <dbReference type="ARBA" id="ARBA00022553"/>
    </source>
</evidence>
<keyword evidence="1 2" id="KW-0597">Phosphoprotein</keyword>
<dbReference type="InterPro" id="IPR011006">
    <property type="entry name" value="CheY-like_superfamily"/>
</dbReference>